<dbReference type="Proteomes" id="UP000001024">
    <property type="component" value="Chromosome"/>
</dbReference>
<gene>
    <name evidence="3" type="ordered locus">Ta1222</name>
</gene>
<dbReference type="GO" id="GO:0016491">
    <property type="term" value="F:oxidoreductase activity"/>
    <property type="evidence" value="ECO:0007669"/>
    <property type="project" value="InterPro"/>
</dbReference>
<dbReference type="SUPFAM" id="SSF81648">
    <property type="entry name" value="a domain/subunit of cytochrome bc1 complex (Ubiquinol-cytochrome c reductase)"/>
    <property type="match status" value="1"/>
</dbReference>
<dbReference type="InterPro" id="IPR016174">
    <property type="entry name" value="Di-haem_cyt_TM"/>
</dbReference>
<dbReference type="InterPro" id="IPR027387">
    <property type="entry name" value="Cytb/b6-like_sf"/>
</dbReference>
<dbReference type="KEGG" id="tac:Ta1222"/>
<protein>
    <submittedName>
        <fullName evidence="3">Cytochrome b related protein</fullName>
    </submittedName>
</protein>
<dbReference type="EnsemblBacteria" id="CAC12346">
    <property type="protein sequence ID" value="CAC12346"/>
    <property type="gene ID" value="CAC12346"/>
</dbReference>
<dbReference type="InterPro" id="IPR036150">
    <property type="entry name" value="Cyt_b/b6_C_sf"/>
</dbReference>
<sequence length="404" mass="45479">MYPAPISSGAGGSDMEKNEYDITKLMEEDTEYPGSYKVVLRPISRKEFRLDYWTGSFLMAAVAYLAVSGMLLFYYYQSGHPYSSTLAITSTVPFGYALLTSHLYMAYAMIVLVYAHMLRNYFIGAYKGKWRWLQWILGVVLFILVYTTAIVGYMLTYTYISVAATHVGELLIERSIIGRLLPGLSNWLISILVGNGTTAQTFSHILGLHVMILSTLIIAVAFIHFFLFEKSGPYGVKYEKNEKLVPWFPVNLLYTIFLSLMFIGVILVFSAAFPQVIPSAYGLPVYGTTPFPDWYILPVYKLMDTAGYGLTTGGVPLVIVFFIFLLILPFIDRYSGTHPLDRPAITAFGVFIIVGIPVMALWGASQPGLSQTRLLTMFMWWGITFVSFATVYAMRFARKDGEER</sequence>
<dbReference type="PaxDb" id="273075-Ta1222"/>
<dbReference type="PROSITE" id="PS51002">
    <property type="entry name" value="CYTB_NTER"/>
    <property type="match status" value="1"/>
</dbReference>
<accession>Q9HIV5</accession>
<dbReference type="Gene3D" id="1.20.810.10">
    <property type="entry name" value="Cytochrome Bc1 Complex, Chain C"/>
    <property type="match status" value="1"/>
</dbReference>
<feature type="transmembrane region" description="Helical" evidence="1">
    <location>
        <begin position="135"/>
        <end position="156"/>
    </location>
</feature>
<reference evidence="3 4" key="1">
    <citation type="journal article" date="2000" name="Nature">
        <title>The genome sequence of the thermoacidophilic scavenger Thermoplasma acidophilum.</title>
        <authorList>
            <person name="Ruepp A."/>
            <person name="Graml W."/>
            <person name="Santos-Martinez M.L."/>
            <person name="Koretke K.K."/>
            <person name="Volker C."/>
            <person name="Mewes H.W."/>
            <person name="Frishman D."/>
            <person name="Stocker S."/>
            <person name="Lupas A.N."/>
            <person name="Baumeister W."/>
        </authorList>
    </citation>
    <scope>NUCLEOTIDE SEQUENCE [LARGE SCALE GENOMIC DNA]</scope>
    <source>
        <strain evidence="4">ATCC 25905 / DSM 1728 / JCM 9062 / NBRC 15155 / AMRC-C165</strain>
    </source>
</reference>
<keyword evidence="1" id="KW-0472">Membrane</keyword>
<dbReference type="STRING" id="273075.gene:9572445"/>
<feature type="domain" description="Cytochrome b/b6 N-terminal region profile" evidence="2">
    <location>
        <begin position="22"/>
        <end position="237"/>
    </location>
</feature>
<organism evidence="3 4">
    <name type="scientific">Thermoplasma acidophilum (strain ATCC 25905 / DSM 1728 / JCM 9062 / NBRC 15155 / AMRC-C165)</name>
    <dbReference type="NCBI Taxonomy" id="273075"/>
    <lineage>
        <taxon>Archaea</taxon>
        <taxon>Methanobacteriati</taxon>
        <taxon>Thermoplasmatota</taxon>
        <taxon>Thermoplasmata</taxon>
        <taxon>Thermoplasmatales</taxon>
        <taxon>Thermoplasmataceae</taxon>
        <taxon>Thermoplasma</taxon>
    </lineage>
</organism>
<dbReference type="PANTHER" id="PTHR19271:SF16">
    <property type="entry name" value="CYTOCHROME B"/>
    <property type="match status" value="1"/>
</dbReference>
<feature type="transmembrane region" description="Helical" evidence="1">
    <location>
        <begin position="96"/>
        <end position="115"/>
    </location>
</feature>
<evidence type="ECO:0000259" key="2">
    <source>
        <dbReference type="PROSITE" id="PS51002"/>
    </source>
</evidence>
<evidence type="ECO:0000313" key="3">
    <source>
        <dbReference type="EMBL" id="CAC12346.1"/>
    </source>
</evidence>
<keyword evidence="4" id="KW-1185">Reference proteome</keyword>
<feature type="transmembrane region" description="Helical" evidence="1">
    <location>
        <begin position="306"/>
        <end position="331"/>
    </location>
</feature>
<dbReference type="Pfam" id="PF13631">
    <property type="entry name" value="Cytochrom_B_N_2"/>
    <property type="match status" value="1"/>
</dbReference>
<keyword evidence="1" id="KW-0812">Transmembrane</keyword>
<dbReference type="InParanoid" id="Q9HIV5"/>
<dbReference type="PANTHER" id="PTHR19271">
    <property type="entry name" value="CYTOCHROME B"/>
    <property type="match status" value="1"/>
</dbReference>
<feature type="transmembrane region" description="Helical" evidence="1">
    <location>
        <begin position="50"/>
        <end position="76"/>
    </location>
</feature>
<dbReference type="eggNOG" id="arCOG01721">
    <property type="taxonomic scope" value="Archaea"/>
</dbReference>
<dbReference type="EMBL" id="AL445066">
    <property type="protein sequence ID" value="CAC12346.1"/>
    <property type="molecule type" value="Genomic_DNA"/>
</dbReference>
<feature type="transmembrane region" description="Helical" evidence="1">
    <location>
        <begin position="343"/>
        <end position="362"/>
    </location>
</feature>
<dbReference type="HOGENOM" id="CLU_059314_0_0_2"/>
<feature type="transmembrane region" description="Helical" evidence="1">
    <location>
        <begin position="206"/>
        <end position="227"/>
    </location>
</feature>
<name>Q9HIV5_THEAC</name>
<dbReference type="GO" id="GO:0016020">
    <property type="term" value="C:membrane"/>
    <property type="evidence" value="ECO:0007669"/>
    <property type="project" value="InterPro"/>
</dbReference>
<evidence type="ECO:0000256" key="1">
    <source>
        <dbReference type="SAM" id="Phobius"/>
    </source>
</evidence>
<dbReference type="GO" id="GO:0009055">
    <property type="term" value="F:electron transfer activity"/>
    <property type="evidence" value="ECO:0007669"/>
    <property type="project" value="InterPro"/>
</dbReference>
<proteinExistence type="predicted"/>
<evidence type="ECO:0000313" key="4">
    <source>
        <dbReference type="Proteomes" id="UP000001024"/>
    </source>
</evidence>
<keyword evidence="1" id="KW-1133">Transmembrane helix</keyword>
<feature type="transmembrane region" description="Helical" evidence="1">
    <location>
        <begin position="374"/>
        <end position="394"/>
    </location>
</feature>
<dbReference type="AlphaFoldDB" id="Q9HIV5"/>
<dbReference type="SUPFAM" id="SSF81342">
    <property type="entry name" value="Transmembrane di-heme cytochromes"/>
    <property type="match status" value="1"/>
</dbReference>
<dbReference type="InterPro" id="IPR005797">
    <property type="entry name" value="Cyt_b/b6_N"/>
</dbReference>
<dbReference type="GO" id="GO:0022904">
    <property type="term" value="P:respiratory electron transport chain"/>
    <property type="evidence" value="ECO:0007669"/>
    <property type="project" value="InterPro"/>
</dbReference>
<feature type="transmembrane region" description="Helical" evidence="1">
    <location>
        <begin position="247"/>
        <end position="269"/>
    </location>
</feature>